<accession>A0A9N9GHX2</accession>
<comment type="caution">
    <text evidence="1">The sequence shown here is derived from an EMBL/GenBank/DDBJ whole genome shotgun (WGS) entry which is preliminary data.</text>
</comment>
<evidence type="ECO:0000313" key="2">
    <source>
        <dbReference type="Proteomes" id="UP000789405"/>
    </source>
</evidence>
<dbReference type="OrthoDB" id="10385259at2759"/>
<sequence>MAFCEIVVKNQLEFFQPYLKPFTIQQHQEFPTEFPNKVLNLDLKVELKDNIVPIQSSIQNFIWTEDDVFTFDQYLRRRVIHLERMINDLDNNTNKYISLAKYKSETDKNNDRIKYSELNEVKINENVAENEITLTEPSYLKSLMNEIQNKIDLKINLLQAHLLEILEKQVFKKNRNKIDIKINSLEKKIQAHEIQNKVFCLNLFKEIQSEIDKKINLLVQGLQAQEIQDEINTNLVIKEIQNEIDLIINTLNQKLSANVLVKHEFSKLNKKIQVIEQNIEQELHNLKNYIVFTLIEIILNKSK</sequence>
<gene>
    <name evidence="1" type="ORF">DERYTH_LOCUS7752</name>
</gene>
<dbReference type="Proteomes" id="UP000789405">
    <property type="component" value="Unassembled WGS sequence"/>
</dbReference>
<reference evidence="1" key="1">
    <citation type="submission" date="2021-06" db="EMBL/GenBank/DDBJ databases">
        <authorList>
            <person name="Kallberg Y."/>
            <person name="Tangrot J."/>
            <person name="Rosling A."/>
        </authorList>
    </citation>
    <scope>NUCLEOTIDE SEQUENCE</scope>
    <source>
        <strain evidence="1">MA453B</strain>
    </source>
</reference>
<protein>
    <submittedName>
        <fullName evidence="1">21534_t:CDS:1</fullName>
    </submittedName>
</protein>
<dbReference type="AlphaFoldDB" id="A0A9N9GHX2"/>
<name>A0A9N9GHX2_9GLOM</name>
<keyword evidence="2" id="KW-1185">Reference proteome</keyword>
<evidence type="ECO:0000313" key="1">
    <source>
        <dbReference type="EMBL" id="CAG8603209.1"/>
    </source>
</evidence>
<proteinExistence type="predicted"/>
<organism evidence="1 2">
    <name type="scientific">Dentiscutata erythropus</name>
    <dbReference type="NCBI Taxonomy" id="1348616"/>
    <lineage>
        <taxon>Eukaryota</taxon>
        <taxon>Fungi</taxon>
        <taxon>Fungi incertae sedis</taxon>
        <taxon>Mucoromycota</taxon>
        <taxon>Glomeromycotina</taxon>
        <taxon>Glomeromycetes</taxon>
        <taxon>Diversisporales</taxon>
        <taxon>Gigasporaceae</taxon>
        <taxon>Dentiscutata</taxon>
    </lineage>
</organism>
<dbReference type="EMBL" id="CAJVPY010003839">
    <property type="protein sequence ID" value="CAG8603209.1"/>
    <property type="molecule type" value="Genomic_DNA"/>
</dbReference>